<dbReference type="Proteomes" id="UP000265520">
    <property type="component" value="Unassembled WGS sequence"/>
</dbReference>
<protein>
    <submittedName>
        <fullName evidence="1">Uncharacterized protein</fullName>
    </submittedName>
</protein>
<proteinExistence type="predicted"/>
<evidence type="ECO:0000313" key="1">
    <source>
        <dbReference type="EMBL" id="MCI86227.1"/>
    </source>
</evidence>
<sequence length="11" mass="1213">MIPSLRAKSNP</sequence>
<keyword evidence="2" id="KW-1185">Reference proteome</keyword>
<feature type="non-terminal residue" evidence="1">
    <location>
        <position position="11"/>
    </location>
</feature>
<accession>A0A392VEE5</accession>
<organism evidence="1 2">
    <name type="scientific">Trifolium medium</name>
    <dbReference type="NCBI Taxonomy" id="97028"/>
    <lineage>
        <taxon>Eukaryota</taxon>
        <taxon>Viridiplantae</taxon>
        <taxon>Streptophyta</taxon>
        <taxon>Embryophyta</taxon>
        <taxon>Tracheophyta</taxon>
        <taxon>Spermatophyta</taxon>
        <taxon>Magnoliopsida</taxon>
        <taxon>eudicotyledons</taxon>
        <taxon>Gunneridae</taxon>
        <taxon>Pentapetalae</taxon>
        <taxon>rosids</taxon>
        <taxon>fabids</taxon>
        <taxon>Fabales</taxon>
        <taxon>Fabaceae</taxon>
        <taxon>Papilionoideae</taxon>
        <taxon>50 kb inversion clade</taxon>
        <taxon>NPAAA clade</taxon>
        <taxon>Hologalegina</taxon>
        <taxon>IRL clade</taxon>
        <taxon>Trifolieae</taxon>
        <taxon>Trifolium</taxon>
    </lineage>
</organism>
<comment type="caution">
    <text evidence="1">The sequence shown here is derived from an EMBL/GenBank/DDBJ whole genome shotgun (WGS) entry which is preliminary data.</text>
</comment>
<name>A0A392VEE5_9FABA</name>
<reference evidence="1 2" key="1">
    <citation type="journal article" date="2018" name="Front. Plant Sci.">
        <title>Red Clover (Trifolium pratense) and Zigzag Clover (T. medium) - A Picture of Genomic Similarities and Differences.</title>
        <authorList>
            <person name="Dluhosova J."/>
            <person name="Istvanek J."/>
            <person name="Nedelnik J."/>
            <person name="Repkova J."/>
        </authorList>
    </citation>
    <scope>NUCLEOTIDE SEQUENCE [LARGE SCALE GENOMIC DNA]</scope>
    <source>
        <strain evidence="2">cv. 10/8</strain>
        <tissue evidence="1">Leaf</tissue>
    </source>
</reference>
<evidence type="ECO:0000313" key="2">
    <source>
        <dbReference type="Proteomes" id="UP000265520"/>
    </source>
</evidence>
<dbReference type="EMBL" id="LXQA011134704">
    <property type="protein sequence ID" value="MCI86227.1"/>
    <property type="molecule type" value="Genomic_DNA"/>
</dbReference>